<proteinExistence type="inferred from homology"/>
<comment type="similarity">
    <text evidence="2">Belongs to the TMEM231 family.</text>
</comment>
<accession>A0AAD7XIK1</accession>
<keyword evidence="7" id="KW-0969">Cilium</keyword>
<evidence type="ECO:0000256" key="10">
    <source>
        <dbReference type="ARBA" id="ARBA00023273"/>
    </source>
</evidence>
<dbReference type="PANTHER" id="PTHR14605:SF1">
    <property type="entry name" value="TRANSMEMBRANE PROTEIN 231"/>
    <property type="match status" value="1"/>
</dbReference>
<keyword evidence="9" id="KW-0325">Glycoprotein</keyword>
<comment type="subcellular location">
    <subcellularLocation>
        <location evidence="1">Cell projection</location>
        <location evidence="1">Cilium membrane</location>
        <topology evidence="1">Multi-pass membrane protein</topology>
    </subcellularLocation>
</comment>
<dbReference type="PANTHER" id="PTHR14605">
    <property type="entry name" value="CHST5 PROTEIN"/>
    <property type="match status" value="1"/>
</dbReference>
<evidence type="ECO:0000256" key="4">
    <source>
        <dbReference type="ARBA" id="ARBA00022475"/>
    </source>
</evidence>
<evidence type="ECO:0000256" key="8">
    <source>
        <dbReference type="ARBA" id="ARBA00023136"/>
    </source>
</evidence>
<keyword evidence="10" id="KW-0966">Cell projection</keyword>
<evidence type="ECO:0000256" key="1">
    <source>
        <dbReference type="ARBA" id="ARBA00004272"/>
    </source>
</evidence>
<evidence type="ECO:0000313" key="13">
    <source>
        <dbReference type="EMBL" id="KAJ8600718.1"/>
    </source>
</evidence>
<evidence type="ECO:0000256" key="5">
    <source>
        <dbReference type="ARBA" id="ARBA00022692"/>
    </source>
</evidence>
<keyword evidence="6 12" id="KW-1133">Transmembrane helix</keyword>
<gene>
    <name evidence="13" type="ORF">CTAYLR_003929</name>
</gene>
<evidence type="ECO:0000256" key="12">
    <source>
        <dbReference type="SAM" id="Phobius"/>
    </source>
</evidence>
<dbReference type="GO" id="GO:0060170">
    <property type="term" value="C:ciliary membrane"/>
    <property type="evidence" value="ECO:0007669"/>
    <property type="project" value="UniProtKB-SubCell"/>
</dbReference>
<dbReference type="Proteomes" id="UP001230188">
    <property type="component" value="Unassembled WGS sequence"/>
</dbReference>
<protein>
    <recommendedName>
        <fullName evidence="3">Transmembrane protein 231</fullName>
    </recommendedName>
</protein>
<organism evidence="13 14">
    <name type="scientific">Chrysophaeum taylorii</name>
    <dbReference type="NCBI Taxonomy" id="2483200"/>
    <lineage>
        <taxon>Eukaryota</taxon>
        <taxon>Sar</taxon>
        <taxon>Stramenopiles</taxon>
        <taxon>Ochrophyta</taxon>
        <taxon>Pelagophyceae</taxon>
        <taxon>Pelagomonadales</taxon>
        <taxon>Pelagomonadaceae</taxon>
        <taxon>Chrysophaeum</taxon>
    </lineage>
</organism>
<evidence type="ECO:0000256" key="3">
    <source>
        <dbReference type="ARBA" id="ARBA00015087"/>
    </source>
</evidence>
<evidence type="ECO:0000256" key="11">
    <source>
        <dbReference type="ARBA" id="ARBA00024803"/>
    </source>
</evidence>
<keyword evidence="8 12" id="KW-0472">Membrane</keyword>
<comment type="function">
    <text evidence="11">Transmembrane component of the tectonic-like complex, a complex localized at the transition zone of primary cilia and acting as a barrier that prevents diffusion of transmembrane proteins between the cilia and plasma membranes. Required for ciliogenesis and sonic hedgehog/SHH signaling.</text>
</comment>
<feature type="transmembrane region" description="Helical" evidence="12">
    <location>
        <begin position="21"/>
        <end position="41"/>
    </location>
</feature>
<evidence type="ECO:0000313" key="14">
    <source>
        <dbReference type="Proteomes" id="UP001230188"/>
    </source>
</evidence>
<comment type="caution">
    <text evidence="13">The sequence shown here is derived from an EMBL/GenBank/DDBJ whole genome shotgun (WGS) entry which is preliminary data.</text>
</comment>
<keyword evidence="14" id="KW-1185">Reference proteome</keyword>
<name>A0AAD7XIK1_9STRA</name>
<keyword evidence="5 12" id="KW-0812">Transmembrane</keyword>
<dbReference type="GO" id="GO:0035869">
    <property type="term" value="C:ciliary transition zone"/>
    <property type="evidence" value="ECO:0007669"/>
    <property type="project" value="TreeGrafter"/>
</dbReference>
<sequence length="328" mass="37401">MIEVYHEPVCRRYYAARLSCAYVFFLCVVACLAILPFFLAYESSAAFWLKTNTYREQPKVIFEHKVLGLLHGRDSNDNPLQIVYTSMAALAHLFEANLRSPVLRSIEIDKNRDAIPDRLHLSVLVPLQRGETILASSFVAFFNVKLRNRARLEMETIAYSGANSPLPGSALFVDGDYTLRQRWPLRAKGGYQLPYDNTPLLDPTSLDLAANQAVFPRLLAAYRQRNNTMNFDGRYEVWTPVLAPVDNDFGHQTFNLTVNLHVKTADVLYTPTASEVLKVAWIQYLAIFVVVAYLLDQLCAFVFYNQLVDTEMTVETLQNKRGEKVKFL</sequence>
<dbReference type="GO" id="GO:0060271">
    <property type="term" value="P:cilium assembly"/>
    <property type="evidence" value="ECO:0007669"/>
    <property type="project" value="TreeGrafter"/>
</dbReference>
<evidence type="ECO:0000256" key="6">
    <source>
        <dbReference type="ARBA" id="ARBA00022989"/>
    </source>
</evidence>
<dbReference type="GO" id="GO:0032880">
    <property type="term" value="P:regulation of protein localization"/>
    <property type="evidence" value="ECO:0007669"/>
    <property type="project" value="TreeGrafter"/>
</dbReference>
<dbReference type="AlphaFoldDB" id="A0AAD7XIK1"/>
<evidence type="ECO:0000256" key="7">
    <source>
        <dbReference type="ARBA" id="ARBA00023069"/>
    </source>
</evidence>
<evidence type="ECO:0000256" key="2">
    <source>
        <dbReference type="ARBA" id="ARBA00009082"/>
    </source>
</evidence>
<dbReference type="InterPro" id="IPR019306">
    <property type="entry name" value="TMEM231"/>
</dbReference>
<feature type="transmembrane region" description="Helical" evidence="12">
    <location>
        <begin position="281"/>
        <end position="304"/>
    </location>
</feature>
<dbReference type="Pfam" id="PF10149">
    <property type="entry name" value="TM231"/>
    <property type="match status" value="1"/>
</dbReference>
<reference evidence="13" key="1">
    <citation type="submission" date="2023-01" db="EMBL/GenBank/DDBJ databases">
        <title>Metagenome sequencing of chrysophaentin producing Chrysophaeum taylorii.</title>
        <authorList>
            <person name="Davison J."/>
            <person name="Bewley C."/>
        </authorList>
    </citation>
    <scope>NUCLEOTIDE SEQUENCE</scope>
    <source>
        <strain evidence="13">NIES-1699</strain>
    </source>
</reference>
<keyword evidence="4" id="KW-1003">Cell membrane</keyword>
<evidence type="ECO:0000256" key="9">
    <source>
        <dbReference type="ARBA" id="ARBA00023180"/>
    </source>
</evidence>
<dbReference type="EMBL" id="JAQMWT010000480">
    <property type="protein sequence ID" value="KAJ8600718.1"/>
    <property type="molecule type" value="Genomic_DNA"/>
</dbReference>